<evidence type="ECO:0000313" key="1">
    <source>
        <dbReference type="EMBL" id="KAE9391398.1"/>
    </source>
</evidence>
<sequence>MTVMIASRQRLSPRQNPKARLALIPIYSIRSSEKPLECRSFDATYVDRFRIRHPGVHGFHTSHVELGGAIERWEDSAFRTCLMYLAGLASTRSSSSRLGKASRQYLRFFLFGVNDTVQDFSRNLLMR</sequence>
<keyword evidence="2" id="KW-1185">Reference proteome</keyword>
<protein>
    <submittedName>
        <fullName evidence="1">Uncharacterized protein</fullName>
    </submittedName>
</protein>
<reference evidence="1" key="1">
    <citation type="journal article" date="2019" name="Environ. Microbiol.">
        <title>Fungal ecological strategies reflected in gene transcription - a case study of two litter decomposers.</title>
        <authorList>
            <person name="Barbi F."/>
            <person name="Kohler A."/>
            <person name="Barry K."/>
            <person name="Baskaran P."/>
            <person name="Daum C."/>
            <person name="Fauchery L."/>
            <person name="Ihrmark K."/>
            <person name="Kuo A."/>
            <person name="LaButti K."/>
            <person name="Lipzen A."/>
            <person name="Morin E."/>
            <person name="Grigoriev I.V."/>
            <person name="Henrissat B."/>
            <person name="Lindahl B."/>
            <person name="Martin F."/>
        </authorList>
    </citation>
    <scope>NUCLEOTIDE SEQUENCE</scope>
    <source>
        <strain evidence="1">JB14</strain>
    </source>
</reference>
<dbReference type="Proteomes" id="UP000799118">
    <property type="component" value="Unassembled WGS sequence"/>
</dbReference>
<name>A0A6A4H142_9AGAR</name>
<proteinExistence type="predicted"/>
<dbReference type="InterPro" id="IPR027443">
    <property type="entry name" value="IPNS-like_sf"/>
</dbReference>
<dbReference type="InterPro" id="IPR010856">
    <property type="entry name" value="Gig2-like"/>
</dbReference>
<dbReference type="AlphaFoldDB" id="A0A6A4H142"/>
<dbReference type="SUPFAM" id="SSF51197">
    <property type="entry name" value="Clavaminate synthase-like"/>
    <property type="match status" value="1"/>
</dbReference>
<accession>A0A6A4H142</accession>
<dbReference type="Pfam" id="PF07350">
    <property type="entry name" value="Gig2-like"/>
    <property type="match status" value="1"/>
</dbReference>
<gene>
    <name evidence="1" type="ORF">BT96DRAFT_309128</name>
</gene>
<organism evidence="1 2">
    <name type="scientific">Gymnopus androsaceus JB14</name>
    <dbReference type="NCBI Taxonomy" id="1447944"/>
    <lineage>
        <taxon>Eukaryota</taxon>
        <taxon>Fungi</taxon>
        <taxon>Dikarya</taxon>
        <taxon>Basidiomycota</taxon>
        <taxon>Agaricomycotina</taxon>
        <taxon>Agaricomycetes</taxon>
        <taxon>Agaricomycetidae</taxon>
        <taxon>Agaricales</taxon>
        <taxon>Marasmiineae</taxon>
        <taxon>Omphalotaceae</taxon>
        <taxon>Gymnopus</taxon>
    </lineage>
</organism>
<dbReference type="Gene3D" id="2.60.120.330">
    <property type="entry name" value="B-lactam Antibiotic, Isopenicillin N Synthase, Chain"/>
    <property type="match status" value="1"/>
</dbReference>
<dbReference type="EMBL" id="ML769625">
    <property type="protein sequence ID" value="KAE9391398.1"/>
    <property type="molecule type" value="Genomic_DNA"/>
</dbReference>
<evidence type="ECO:0000313" key="2">
    <source>
        <dbReference type="Proteomes" id="UP000799118"/>
    </source>
</evidence>